<accession>A0A6L6PPQ7</accession>
<sequence length="300" mass="33456">MHHDSHILSAHSEYCETCGQRLPSAQEGFATWERKSRNNRIGIGISIALHLLGVLYYLFVPSPKPTKAPPPKGGQMVYIAPLPEKKQPNKPVPKPQPATAAKPPPRKQVVSKDTPAAVRPKLETYVPPVQATMTPPPEQDMSEMIAKRRAAREAQNPQPAPPAPVESEADRANRIARANIARANGAGQSSGADKDDTGGVFQVDKSYHSAEVKFRGWNTNFKRNWLQQIHVEQGAEQDIETAVAKEMIKIIRKEKQGDFQWESRRLGKVVTLSARKEDEKELMAFLLKEMFPEYTRGASR</sequence>
<evidence type="ECO:0000313" key="3">
    <source>
        <dbReference type="EMBL" id="MTV40993.1"/>
    </source>
</evidence>
<dbReference type="OrthoDB" id="8559866at2"/>
<dbReference type="AlphaFoldDB" id="A0A6L6PPQ7"/>
<dbReference type="RefSeq" id="WP_155467083.1">
    <property type="nucleotide sequence ID" value="NZ_WNKY01000045.1"/>
</dbReference>
<gene>
    <name evidence="3" type="ORF">GM676_25855</name>
</gene>
<name>A0A6L6PPQ7_9BURK</name>
<keyword evidence="2" id="KW-1133">Transmembrane helix</keyword>
<comment type="caution">
    <text evidence="3">The sequence shown here is derived from an EMBL/GenBank/DDBJ whole genome shotgun (WGS) entry which is preliminary data.</text>
</comment>
<evidence type="ECO:0000256" key="1">
    <source>
        <dbReference type="SAM" id="MobiDB-lite"/>
    </source>
</evidence>
<evidence type="ECO:0000256" key="2">
    <source>
        <dbReference type="SAM" id="Phobius"/>
    </source>
</evidence>
<dbReference type="Proteomes" id="UP000475582">
    <property type="component" value="Unassembled WGS sequence"/>
</dbReference>
<proteinExistence type="predicted"/>
<evidence type="ECO:0000313" key="4">
    <source>
        <dbReference type="Proteomes" id="UP000475582"/>
    </source>
</evidence>
<keyword evidence="2" id="KW-0812">Transmembrane</keyword>
<reference evidence="3 4" key="1">
    <citation type="submission" date="2019-11" db="EMBL/GenBank/DDBJ databases">
        <title>Type strains purchased from KCTC, JCM and DSMZ.</title>
        <authorList>
            <person name="Lu H."/>
        </authorList>
    </citation>
    <scope>NUCLEOTIDE SEQUENCE [LARGE SCALE GENOMIC DNA]</scope>
    <source>
        <strain evidence="3 4">KCTC 22382</strain>
    </source>
</reference>
<feature type="transmembrane region" description="Helical" evidence="2">
    <location>
        <begin position="41"/>
        <end position="59"/>
    </location>
</feature>
<organism evidence="3 4">
    <name type="scientific">Duganella radicis</name>
    <dbReference type="NCBI Taxonomy" id="551988"/>
    <lineage>
        <taxon>Bacteria</taxon>
        <taxon>Pseudomonadati</taxon>
        <taxon>Pseudomonadota</taxon>
        <taxon>Betaproteobacteria</taxon>
        <taxon>Burkholderiales</taxon>
        <taxon>Oxalobacteraceae</taxon>
        <taxon>Telluria group</taxon>
        <taxon>Duganella</taxon>
    </lineage>
</organism>
<keyword evidence="2" id="KW-0472">Membrane</keyword>
<feature type="region of interest" description="Disordered" evidence="1">
    <location>
        <begin position="84"/>
        <end position="123"/>
    </location>
</feature>
<protein>
    <submittedName>
        <fullName evidence="3">Uncharacterized protein</fullName>
    </submittedName>
</protein>
<feature type="region of interest" description="Disordered" evidence="1">
    <location>
        <begin position="148"/>
        <end position="168"/>
    </location>
</feature>
<keyword evidence="4" id="KW-1185">Reference proteome</keyword>
<dbReference type="EMBL" id="WNKY01000045">
    <property type="protein sequence ID" value="MTV40993.1"/>
    <property type="molecule type" value="Genomic_DNA"/>
</dbReference>